<reference evidence="12 13" key="1">
    <citation type="submission" date="2016-05" db="EMBL/GenBank/DDBJ databases">
        <title>A degradative enzymes factory behind the ericoid mycorrhizal symbiosis.</title>
        <authorList>
            <consortium name="DOE Joint Genome Institute"/>
            <person name="Martino E."/>
            <person name="Morin E."/>
            <person name="Grelet G."/>
            <person name="Kuo A."/>
            <person name="Kohler A."/>
            <person name="Daghino S."/>
            <person name="Barry K."/>
            <person name="Choi C."/>
            <person name="Cichocki N."/>
            <person name="Clum A."/>
            <person name="Copeland A."/>
            <person name="Hainaut M."/>
            <person name="Haridas S."/>
            <person name="Labutti K."/>
            <person name="Lindquist E."/>
            <person name="Lipzen A."/>
            <person name="Khouja H.-R."/>
            <person name="Murat C."/>
            <person name="Ohm R."/>
            <person name="Olson A."/>
            <person name="Spatafora J."/>
            <person name="Veneault-Fourrey C."/>
            <person name="Henrissat B."/>
            <person name="Grigoriev I."/>
            <person name="Martin F."/>
            <person name="Perotto S."/>
        </authorList>
    </citation>
    <scope>NUCLEOTIDE SEQUENCE [LARGE SCALE GENOMIC DNA]</scope>
    <source>
        <strain evidence="12 13">UAMH 7357</strain>
    </source>
</reference>
<dbReference type="GO" id="GO:0016274">
    <property type="term" value="F:protein-arginine N-methyltransferase activity"/>
    <property type="evidence" value="ECO:0007669"/>
    <property type="project" value="InterPro"/>
</dbReference>
<feature type="domain" description="PRMT5 oligomerisation" evidence="11">
    <location>
        <begin position="584"/>
        <end position="792"/>
    </location>
</feature>
<evidence type="ECO:0000256" key="1">
    <source>
        <dbReference type="ARBA" id="ARBA00022603"/>
    </source>
</evidence>
<dbReference type="InterPro" id="IPR035075">
    <property type="entry name" value="PRMT5"/>
</dbReference>
<dbReference type="InterPro" id="IPR035248">
    <property type="entry name" value="PRMT5_C"/>
</dbReference>
<feature type="binding site" evidence="6">
    <location>
        <begin position="512"/>
        <end position="513"/>
    </location>
    <ligand>
        <name>S-adenosyl-L-methionine</name>
        <dbReference type="ChEBI" id="CHEBI:59789"/>
    </ligand>
</feature>
<evidence type="ECO:0000313" key="13">
    <source>
        <dbReference type="Proteomes" id="UP000235672"/>
    </source>
</evidence>
<dbReference type="Pfam" id="PF17285">
    <property type="entry name" value="PRMT5_TIM"/>
    <property type="match status" value="1"/>
</dbReference>
<dbReference type="PANTHER" id="PTHR10738">
    <property type="entry name" value="PROTEIN ARGININE N-METHYLTRANSFERASE 5"/>
    <property type="match status" value="1"/>
</dbReference>
<dbReference type="Pfam" id="PF05185">
    <property type="entry name" value="PRMT5"/>
    <property type="match status" value="1"/>
</dbReference>
<feature type="binding site" evidence="6">
    <location>
        <position position="414"/>
    </location>
    <ligand>
        <name>S-adenosyl-L-methionine</name>
        <dbReference type="ChEBI" id="CHEBI:59789"/>
    </ligand>
</feature>
<dbReference type="PANTHER" id="PTHR10738:SF0">
    <property type="entry name" value="PROTEIN ARGININE N-METHYLTRANSFERASE 5"/>
    <property type="match status" value="1"/>
</dbReference>
<dbReference type="STRING" id="1745343.A0A2J6QNC6"/>
<dbReference type="Proteomes" id="UP000235672">
    <property type="component" value="Unassembled WGS sequence"/>
</dbReference>
<dbReference type="PROSITE" id="PS51678">
    <property type="entry name" value="SAM_MT_PRMT"/>
    <property type="match status" value="1"/>
</dbReference>
<gene>
    <name evidence="12" type="ORF">NA56DRAFT_560562</name>
</gene>
<dbReference type="FunFam" id="2.70.160.11:FF:000018">
    <property type="entry name" value="Protein arginine N-methyltransferase"/>
    <property type="match status" value="1"/>
</dbReference>
<feature type="binding site" evidence="6">
    <location>
        <position position="485"/>
    </location>
    <ligand>
        <name>S-adenosyl-L-methionine</name>
        <dbReference type="ChEBI" id="CHEBI:59789"/>
    </ligand>
</feature>
<feature type="site" description="Critical for specifying symmetric addition of methyl groups" evidence="7">
    <location>
        <position position="417"/>
    </location>
</feature>
<evidence type="ECO:0000259" key="11">
    <source>
        <dbReference type="Pfam" id="PF17286"/>
    </source>
</evidence>
<dbReference type="PIRSF" id="PIRSF015894">
    <property type="entry name" value="Skb1_MeTrfase"/>
    <property type="match status" value="1"/>
</dbReference>
<keyword evidence="3 4" id="KW-0949">S-adenosyl-L-methionine</keyword>
<dbReference type="GO" id="GO:0005634">
    <property type="term" value="C:nucleus"/>
    <property type="evidence" value="ECO:0007669"/>
    <property type="project" value="TreeGrafter"/>
</dbReference>
<evidence type="ECO:0000256" key="8">
    <source>
        <dbReference type="SAM" id="MobiDB-lite"/>
    </source>
</evidence>
<dbReference type="OrthoDB" id="1368803at2759"/>
<name>A0A2J6QNC6_9HELO</name>
<keyword evidence="13" id="KW-1185">Reference proteome</keyword>
<dbReference type="InterPro" id="IPR029063">
    <property type="entry name" value="SAM-dependent_MTases_sf"/>
</dbReference>
<comment type="similarity">
    <text evidence="4">Belongs to the class I-like SAM-binding methyltransferase superfamily.</text>
</comment>
<keyword evidence="1 4" id="KW-0489">Methyltransferase</keyword>
<organism evidence="12 13">
    <name type="scientific">Hyaloscypha hepaticicola</name>
    <dbReference type="NCBI Taxonomy" id="2082293"/>
    <lineage>
        <taxon>Eukaryota</taxon>
        <taxon>Fungi</taxon>
        <taxon>Dikarya</taxon>
        <taxon>Ascomycota</taxon>
        <taxon>Pezizomycotina</taxon>
        <taxon>Leotiomycetes</taxon>
        <taxon>Helotiales</taxon>
        <taxon>Hyaloscyphaceae</taxon>
        <taxon>Hyaloscypha</taxon>
    </lineage>
</organism>
<proteinExistence type="inferred from homology"/>
<evidence type="ECO:0000259" key="10">
    <source>
        <dbReference type="Pfam" id="PF17285"/>
    </source>
</evidence>
<sequence>MSSPQQPGVDPTSPIDDFTPTFYVGHHESKRPLPVTDIVLRQAQDVGYDMLTSPITSPHFHSRVLTLISSYLSELSNFESSNNAATKSTPAPIIPPLTPVDTPLTPGETVSQLIAYSSPWIDLCSHDPLISNISRQVLNIEIAYASFCGVGNIVIPGPRSYSSGSTDNDGLMQYARAIQEALTIGSYIQMAIHIPMYGNDEVKDMTGDLRLFAKNHNSGAKGKANKEVDLFETWDAWNLIRSVSLSLPRQLPVESLQSRWFAEPLRLLSFTPSTFLKNKGGHPVLSKSHQSLITRYMRLKQAPWLLLCDVGPIPGLDDPLHQTSTADGFPSPTAVADASRSVSPILTEAADLLTKASQKPRPKHKDPTAHLIYMRYLQRNQPLRTAIEKFGSGYQDYLQAPLQPLTDNLESVTYEVFEKDPVKYDWYERAIAQALSDWSEQRKPTSSPSGAVVIAVAGSGRGPLVTRALRASEMTGVAVEVWAVEKNPNAYVLLQRHNEEDWGGVVNVVKSDMRAWKGPLRSAAGPIGQANTTTTPAPASPFGKVDILVSELLGSFADNELSPECLDGVQHVLAPQFGISIPSSYTAHLTPILAPRLHADISHRAITDDTATETPYVVMLHAIDYLATSVPDHPRIQQAWEFIHPLPASTLAIAEARRGGGVSGGGGGSMSGGDGANEHNTRSARLKFVCKDRGVVNGLAGYFEAVLYDGGEAGKVELSTRPDTIDAKSKDMISWFPIFFPLQTPLYFPDDAELEVSIWRQTDDRKVWYEWLVEAFVMVGPEKRMRLGMSEMGSSRKVGCLM</sequence>
<evidence type="ECO:0000256" key="7">
    <source>
        <dbReference type="PIRSR" id="PIRSR015894-3"/>
    </source>
</evidence>
<keyword evidence="2 4" id="KW-0808">Transferase</keyword>
<evidence type="ECO:0000256" key="5">
    <source>
        <dbReference type="PIRSR" id="PIRSR015894-1"/>
    </source>
</evidence>
<dbReference type="Gene3D" id="2.70.160.11">
    <property type="entry name" value="Hnrnp arginine n-methyltransferase1"/>
    <property type="match status" value="1"/>
</dbReference>
<evidence type="ECO:0000259" key="9">
    <source>
        <dbReference type="Pfam" id="PF05185"/>
    </source>
</evidence>
<dbReference type="EMBL" id="KZ613465">
    <property type="protein sequence ID" value="PMD27770.1"/>
    <property type="molecule type" value="Genomic_DNA"/>
</dbReference>
<feature type="binding site" evidence="6">
    <location>
        <begin position="423"/>
        <end position="424"/>
    </location>
    <ligand>
        <name>S-adenosyl-L-methionine</name>
        <dbReference type="ChEBI" id="CHEBI:59789"/>
    </ligand>
</feature>
<dbReference type="FunFam" id="3.40.50.150:FF:000149">
    <property type="entry name" value="Protein arginine N-methyltransferase"/>
    <property type="match status" value="1"/>
</dbReference>
<protein>
    <recommendedName>
        <fullName evidence="4">Protein arginine N-methyltransferase</fullName>
    </recommendedName>
</protein>
<dbReference type="Gene3D" id="3.20.20.150">
    <property type="entry name" value="Divalent-metal-dependent TIM barrel enzymes"/>
    <property type="match status" value="1"/>
</dbReference>
<dbReference type="Gene3D" id="3.40.50.150">
    <property type="entry name" value="Vaccinia Virus protein VP39"/>
    <property type="match status" value="1"/>
</dbReference>
<evidence type="ECO:0000256" key="3">
    <source>
        <dbReference type="ARBA" id="ARBA00022691"/>
    </source>
</evidence>
<dbReference type="InterPro" id="IPR025799">
    <property type="entry name" value="Arg_MeTrfase"/>
</dbReference>
<dbReference type="SUPFAM" id="SSF53335">
    <property type="entry name" value="S-adenosyl-L-methionine-dependent methyltransferases"/>
    <property type="match status" value="1"/>
</dbReference>
<accession>A0A2J6QNC6</accession>
<dbReference type="GO" id="GO:0006355">
    <property type="term" value="P:regulation of DNA-templated transcription"/>
    <property type="evidence" value="ECO:0007669"/>
    <property type="project" value="TreeGrafter"/>
</dbReference>
<dbReference type="InterPro" id="IPR007857">
    <property type="entry name" value="Arg_MeTrfase_PRMT5"/>
</dbReference>
<evidence type="ECO:0000256" key="4">
    <source>
        <dbReference type="PIRNR" id="PIRNR015894"/>
    </source>
</evidence>
<feature type="region of interest" description="Disordered" evidence="8">
    <location>
        <begin position="1"/>
        <end position="21"/>
    </location>
</feature>
<feature type="domain" description="PRMT5 TIM barrel" evidence="10">
    <location>
        <begin position="47"/>
        <end position="380"/>
    </location>
</feature>
<evidence type="ECO:0000256" key="2">
    <source>
        <dbReference type="ARBA" id="ARBA00022679"/>
    </source>
</evidence>
<dbReference type="GO" id="GO:0005829">
    <property type="term" value="C:cytosol"/>
    <property type="evidence" value="ECO:0007669"/>
    <property type="project" value="TreeGrafter"/>
</dbReference>
<dbReference type="GO" id="GO:0032259">
    <property type="term" value="P:methylation"/>
    <property type="evidence" value="ECO:0007669"/>
    <property type="project" value="UniProtKB-KW"/>
</dbReference>
<feature type="active site" description="Proton donor/acceptor" evidence="5">
    <location>
        <position position="551"/>
    </location>
</feature>
<dbReference type="Pfam" id="PF17286">
    <property type="entry name" value="PRMT5_C"/>
    <property type="match status" value="1"/>
</dbReference>
<feature type="domain" description="PRMT5 arginine-N-methyltransferase" evidence="9">
    <location>
        <begin position="388"/>
        <end position="581"/>
    </location>
</feature>
<dbReference type="AlphaFoldDB" id="A0A2J6QNC6"/>
<feature type="active site" description="Proton donor/acceptor" evidence="5">
    <location>
        <position position="560"/>
    </location>
</feature>
<dbReference type="InterPro" id="IPR035247">
    <property type="entry name" value="PRMT5_TIM"/>
</dbReference>
<evidence type="ECO:0000313" key="12">
    <source>
        <dbReference type="EMBL" id="PMD27770.1"/>
    </source>
</evidence>
<evidence type="ECO:0000256" key="6">
    <source>
        <dbReference type="PIRSR" id="PIRSR015894-2"/>
    </source>
</evidence>